<dbReference type="Proteomes" id="UP000663831">
    <property type="component" value="Unassembled WGS sequence"/>
</dbReference>
<evidence type="ECO:0000256" key="2">
    <source>
        <dbReference type="ARBA" id="ARBA00022980"/>
    </source>
</evidence>
<organism evidence="5 6">
    <name type="scientific">Rhizoctonia solani</name>
    <dbReference type="NCBI Taxonomy" id="456999"/>
    <lineage>
        <taxon>Eukaryota</taxon>
        <taxon>Fungi</taxon>
        <taxon>Dikarya</taxon>
        <taxon>Basidiomycota</taxon>
        <taxon>Agaricomycotina</taxon>
        <taxon>Agaricomycetes</taxon>
        <taxon>Cantharellales</taxon>
        <taxon>Ceratobasidiaceae</taxon>
        <taxon>Rhizoctonia</taxon>
    </lineage>
</organism>
<accession>A0A8H3CYQ8</accession>
<dbReference type="GO" id="GO:0006412">
    <property type="term" value="P:translation"/>
    <property type="evidence" value="ECO:0007669"/>
    <property type="project" value="InterPro"/>
</dbReference>
<sequence>MSLPIHLFRKSSPRNLEISSSTGIDKYVAPYPSLPKIEPKEPGPPTHVAPSPSTSPTSPTTGPPSDLFKNLLSYPLFVPERTASDRWISVHEGVLRELKAPGNVYTGRSVPVNEHMDVSYAYRRLHAILNRNRVRSELFLQRRYEKPSDRERRLKSERHRRRFAAWIRKKVQLVSEIRRRG</sequence>
<protein>
    <recommendedName>
        <fullName evidence="7">Ribosomal protein S21</fullName>
    </recommendedName>
</protein>
<comment type="similarity">
    <text evidence="1">Belongs to the bacterial ribosomal protein bS21 family.</text>
</comment>
<dbReference type="AlphaFoldDB" id="A0A8H3CYQ8"/>
<feature type="region of interest" description="Disordered" evidence="4">
    <location>
        <begin position="26"/>
        <end position="65"/>
    </location>
</feature>
<dbReference type="PANTHER" id="PTHR41237:SF1">
    <property type="entry name" value="SMALL RIBOSOMAL SUBUNIT PROTEIN BS21M"/>
    <property type="match status" value="1"/>
</dbReference>
<dbReference type="PANTHER" id="PTHR41237">
    <property type="entry name" value="37S RIBOSOMAL PROTEIN MRP21, MITOCHONDRIAL"/>
    <property type="match status" value="1"/>
</dbReference>
<evidence type="ECO:0000313" key="5">
    <source>
        <dbReference type="EMBL" id="CAE6499534.1"/>
    </source>
</evidence>
<name>A0A8H3CYQ8_9AGAM</name>
<keyword evidence="3" id="KW-0687">Ribonucleoprotein</keyword>
<gene>
    <name evidence="5" type="ORF">RDB_LOCUS117294</name>
</gene>
<dbReference type="InterPro" id="IPR052837">
    <property type="entry name" value="Mitoribosomal_bS21"/>
</dbReference>
<dbReference type="InterPro" id="IPR001911">
    <property type="entry name" value="Ribosomal_bS21"/>
</dbReference>
<evidence type="ECO:0000313" key="6">
    <source>
        <dbReference type="Proteomes" id="UP000663831"/>
    </source>
</evidence>
<keyword evidence="2" id="KW-0689">Ribosomal protein</keyword>
<evidence type="ECO:0000256" key="3">
    <source>
        <dbReference type="ARBA" id="ARBA00023274"/>
    </source>
</evidence>
<feature type="compositionally biased region" description="Low complexity" evidence="4">
    <location>
        <begin position="48"/>
        <end position="65"/>
    </location>
</feature>
<dbReference type="EMBL" id="CAJMWV010004463">
    <property type="protein sequence ID" value="CAE6499534.1"/>
    <property type="molecule type" value="Genomic_DNA"/>
</dbReference>
<dbReference type="Pfam" id="PF01165">
    <property type="entry name" value="Ribosomal_S21"/>
    <property type="match status" value="1"/>
</dbReference>
<dbReference type="GO" id="GO:0005840">
    <property type="term" value="C:ribosome"/>
    <property type="evidence" value="ECO:0007669"/>
    <property type="project" value="UniProtKB-KW"/>
</dbReference>
<evidence type="ECO:0008006" key="7">
    <source>
        <dbReference type="Google" id="ProtNLM"/>
    </source>
</evidence>
<evidence type="ECO:0000256" key="1">
    <source>
        <dbReference type="ARBA" id="ARBA00006640"/>
    </source>
</evidence>
<dbReference type="GO" id="GO:0003735">
    <property type="term" value="F:structural constituent of ribosome"/>
    <property type="evidence" value="ECO:0007669"/>
    <property type="project" value="InterPro"/>
</dbReference>
<dbReference type="GO" id="GO:1990904">
    <property type="term" value="C:ribonucleoprotein complex"/>
    <property type="evidence" value="ECO:0007669"/>
    <property type="project" value="UniProtKB-KW"/>
</dbReference>
<evidence type="ECO:0000256" key="4">
    <source>
        <dbReference type="SAM" id="MobiDB-lite"/>
    </source>
</evidence>
<comment type="caution">
    <text evidence="5">The sequence shown here is derived from an EMBL/GenBank/DDBJ whole genome shotgun (WGS) entry which is preliminary data.</text>
</comment>
<proteinExistence type="inferred from homology"/>
<reference evidence="5" key="1">
    <citation type="submission" date="2021-01" db="EMBL/GenBank/DDBJ databases">
        <authorList>
            <person name="Kaushik A."/>
        </authorList>
    </citation>
    <scope>NUCLEOTIDE SEQUENCE</scope>
    <source>
        <strain evidence="5">AG3-1AP</strain>
    </source>
</reference>